<dbReference type="InterPro" id="IPR032523">
    <property type="entry name" value="CcmF_C"/>
</dbReference>
<evidence type="ECO:0000313" key="7">
    <source>
        <dbReference type="Proteomes" id="UP000192660"/>
    </source>
</evidence>
<organism evidence="6 7">
    <name type="scientific">Sulfobacillus thermosulfidooxidans (strain DSM 9293 / VKM B-1269 / AT-1)</name>
    <dbReference type="NCBI Taxonomy" id="929705"/>
    <lineage>
        <taxon>Bacteria</taxon>
        <taxon>Bacillati</taxon>
        <taxon>Bacillota</taxon>
        <taxon>Clostridia</taxon>
        <taxon>Eubacteriales</taxon>
        <taxon>Clostridiales Family XVII. Incertae Sedis</taxon>
        <taxon>Sulfobacillus</taxon>
    </lineage>
</organism>
<feature type="transmembrane region" description="Helical" evidence="3">
    <location>
        <begin position="353"/>
        <end position="377"/>
    </location>
</feature>
<dbReference type="STRING" id="28034.BFX07_12355"/>
<feature type="transmembrane region" description="Helical" evidence="3">
    <location>
        <begin position="429"/>
        <end position="446"/>
    </location>
</feature>
<dbReference type="AlphaFoldDB" id="A0A1W1WIK3"/>
<dbReference type="GO" id="GO:0015232">
    <property type="term" value="F:heme transmembrane transporter activity"/>
    <property type="evidence" value="ECO:0007669"/>
    <property type="project" value="InterPro"/>
</dbReference>
<evidence type="ECO:0000313" key="6">
    <source>
        <dbReference type="EMBL" id="SMC05979.1"/>
    </source>
</evidence>
<evidence type="ECO:0000259" key="4">
    <source>
        <dbReference type="Pfam" id="PF01578"/>
    </source>
</evidence>
<feature type="domain" description="Cytochrome c-type biogenesis protein CcmF C-terminal" evidence="5">
    <location>
        <begin position="317"/>
        <end position="645"/>
    </location>
</feature>
<dbReference type="PRINTS" id="PR01410">
    <property type="entry name" value="CCBIOGENESIS"/>
</dbReference>
<dbReference type="PANTHER" id="PTHR43653:SF1">
    <property type="entry name" value="CYTOCHROME C-TYPE BIOGENESIS PROTEIN CCMF"/>
    <property type="match status" value="1"/>
</dbReference>
<dbReference type="PANTHER" id="PTHR43653">
    <property type="entry name" value="CYTOCHROME C ASSEMBLY PROTEIN-RELATED"/>
    <property type="match status" value="1"/>
</dbReference>
<proteinExistence type="inferred from homology"/>
<name>A0A1W1WIK3_SULTA</name>
<keyword evidence="3" id="KW-0812">Transmembrane</keyword>
<feature type="transmembrane region" description="Helical" evidence="3">
    <location>
        <begin position="501"/>
        <end position="519"/>
    </location>
</feature>
<feature type="transmembrane region" description="Helical" evidence="3">
    <location>
        <begin position="89"/>
        <end position="113"/>
    </location>
</feature>
<keyword evidence="3" id="KW-0472">Membrane</keyword>
<dbReference type="InterPro" id="IPR002541">
    <property type="entry name" value="Cyt_c_assembly"/>
</dbReference>
<evidence type="ECO:0000256" key="1">
    <source>
        <dbReference type="ARBA" id="ARBA00009186"/>
    </source>
</evidence>
<feature type="transmembrane region" description="Helical" evidence="3">
    <location>
        <begin position="125"/>
        <end position="144"/>
    </location>
</feature>
<sequence length="676" mass="74822">MTMPELGRYALFLAGGSSIYILVIGSWNRRIGSARLTESMRGAVLALALALTTAVLTLEYLLVTGNYTIQAVYNHSDRALPLLYKIGALWGGNSGSVLFWAWILSLYTAVVAVRVRWQEPLTSLSILYLSGLLLFFTGMSNLVVNPFRILGGHPRDGAGLDPLLQNVVMSIHPPTMYVGLIGMAVPAAVMMAALWTRTPMEQWIGMVRRWTLFAWMFLSAAIVLGGMWAYMELGWGGYWEWDPVENASLMPWLLATAFLHSLQAQEKRGILRAWTAVLAVGSFLLTLVGTYITRSGILKNSVHSFTGTGVGPYFLALLILIGLATLFILWSRQEELQQGSVEDSSDLTWSKEIIYRLVNVLFSAIAVIVLFGTFYPVLSQALTGTTIILTQEYFNRLTVPLFLILAVLLGVAPATGWRRTQLVRFWHQMRKPVAVALVLGILAYLSGFHAMMAWLAMMVVGFASTSMIQEFVRAAKNRQKAQHLGWHRSLAQAISHNRRRYGGYLAHMAFLLIIFGVAGSHTHNIKVTTTLKPHQHLVLGGYDIAYQGMSLATGPGYQMVQANLLVHYHARQFREQPALAFFPGSAEPVAKVAIHGGWMKDLYCVFEGSPGHQAAILHIFINPFVRFIWTGMYILIGATLLSLGGRTTKERNISRSLVDVAGIRGTSLSVKGRDPF</sequence>
<feature type="transmembrane region" description="Helical" evidence="3">
    <location>
        <begin position="243"/>
        <end position="262"/>
    </location>
</feature>
<feature type="transmembrane region" description="Helical" evidence="3">
    <location>
        <begin position="6"/>
        <end position="23"/>
    </location>
</feature>
<keyword evidence="7" id="KW-1185">Reference proteome</keyword>
<dbReference type="GO" id="GO:0020037">
    <property type="term" value="F:heme binding"/>
    <property type="evidence" value="ECO:0007669"/>
    <property type="project" value="InterPro"/>
</dbReference>
<keyword evidence="3" id="KW-1133">Transmembrane helix</keyword>
<gene>
    <name evidence="6" type="ORF">SAMN00768000_2569</name>
</gene>
<accession>A0A1W1WIK3</accession>
<feature type="transmembrane region" description="Helical" evidence="3">
    <location>
        <begin position="44"/>
        <end position="69"/>
    </location>
</feature>
<dbReference type="InterPro" id="IPR003567">
    <property type="entry name" value="Cyt_c_biogenesis"/>
</dbReference>
<reference evidence="7" key="1">
    <citation type="submission" date="2017-04" db="EMBL/GenBank/DDBJ databases">
        <authorList>
            <person name="Varghese N."/>
            <person name="Submissions S."/>
        </authorList>
    </citation>
    <scope>NUCLEOTIDE SEQUENCE [LARGE SCALE GENOMIC DNA]</scope>
    <source>
        <strain evidence="7">DSM 9293</strain>
    </source>
</reference>
<feature type="transmembrane region" description="Helical" evidence="3">
    <location>
        <begin position="313"/>
        <end position="332"/>
    </location>
</feature>
<evidence type="ECO:0000256" key="3">
    <source>
        <dbReference type="SAM" id="Phobius"/>
    </source>
</evidence>
<feature type="transmembrane region" description="Helical" evidence="3">
    <location>
        <begin position="627"/>
        <end position="645"/>
    </location>
</feature>
<dbReference type="Proteomes" id="UP000192660">
    <property type="component" value="Unassembled WGS sequence"/>
</dbReference>
<dbReference type="Pfam" id="PF01578">
    <property type="entry name" value="Cytochrom_C_asm"/>
    <property type="match status" value="1"/>
</dbReference>
<feature type="transmembrane region" description="Helical" evidence="3">
    <location>
        <begin position="397"/>
        <end position="417"/>
    </location>
</feature>
<dbReference type="GO" id="GO:0016020">
    <property type="term" value="C:membrane"/>
    <property type="evidence" value="ECO:0007669"/>
    <property type="project" value="InterPro"/>
</dbReference>
<dbReference type="Pfam" id="PF16327">
    <property type="entry name" value="CcmF_C"/>
    <property type="match status" value="1"/>
</dbReference>
<feature type="transmembrane region" description="Helical" evidence="3">
    <location>
        <begin position="274"/>
        <end position="293"/>
    </location>
</feature>
<keyword evidence="2" id="KW-0201">Cytochrome c-type biogenesis</keyword>
<evidence type="ECO:0000256" key="2">
    <source>
        <dbReference type="ARBA" id="ARBA00022748"/>
    </source>
</evidence>
<dbReference type="GO" id="GO:0017004">
    <property type="term" value="P:cytochrome complex assembly"/>
    <property type="evidence" value="ECO:0007669"/>
    <property type="project" value="UniProtKB-KW"/>
</dbReference>
<dbReference type="OrthoDB" id="9761451at2"/>
<evidence type="ECO:0000259" key="5">
    <source>
        <dbReference type="Pfam" id="PF16327"/>
    </source>
</evidence>
<feature type="domain" description="Cytochrome c assembly protein" evidence="4">
    <location>
        <begin position="90"/>
        <end position="295"/>
    </location>
</feature>
<feature type="transmembrane region" description="Helical" evidence="3">
    <location>
        <begin position="176"/>
        <end position="198"/>
    </location>
</feature>
<comment type="similarity">
    <text evidence="1">Belongs to the CcmF/CycK/Ccl1/NrfE/CcsA family.</text>
</comment>
<feature type="transmembrane region" description="Helical" evidence="3">
    <location>
        <begin position="210"/>
        <end position="231"/>
    </location>
</feature>
<dbReference type="EMBL" id="FWWY01000001">
    <property type="protein sequence ID" value="SMC05979.1"/>
    <property type="molecule type" value="Genomic_DNA"/>
</dbReference>
<protein>
    <submittedName>
        <fullName evidence="6">Cytochrome c-type biogenesis protein CcmF</fullName>
    </submittedName>
</protein>